<dbReference type="HOGENOM" id="CLU_074689_1_1_1"/>
<dbReference type="PANTHER" id="PTHR33875:SF2">
    <property type="entry name" value="ACR183CP"/>
    <property type="match status" value="1"/>
</dbReference>
<dbReference type="PANTHER" id="PTHR33875">
    <property type="entry name" value="OS09G0542200 PROTEIN"/>
    <property type="match status" value="1"/>
</dbReference>
<proteinExistence type="predicted"/>
<dbReference type="Proteomes" id="UP000001593">
    <property type="component" value="Unassembled WGS sequence"/>
</dbReference>
<gene>
    <name evidence="3" type="ORF">NEMVEDRAFT_v1g237062</name>
</gene>
<dbReference type="SUPFAM" id="SSF52833">
    <property type="entry name" value="Thioredoxin-like"/>
    <property type="match status" value="1"/>
</dbReference>
<dbReference type="OrthoDB" id="37297at2759"/>
<reference evidence="3 4" key="1">
    <citation type="journal article" date="2007" name="Science">
        <title>Sea anemone genome reveals ancestral eumetazoan gene repertoire and genomic organization.</title>
        <authorList>
            <person name="Putnam N.H."/>
            <person name="Srivastava M."/>
            <person name="Hellsten U."/>
            <person name="Dirks B."/>
            <person name="Chapman J."/>
            <person name="Salamov A."/>
            <person name="Terry A."/>
            <person name="Shapiro H."/>
            <person name="Lindquist E."/>
            <person name="Kapitonov V.V."/>
            <person name="Jurka J."/>
            <person name="Genikhovich G."/>
            <person name="Grigoriev I.V."/>
            <person name="Lucas S.M."/>
            <person name="Steele R.E."/>
            <person name="Finnerty J.R."/>
            <person name="Technau U."/>
            <person name="Martindale M.Q."/>
            <person name="Rokhsar D.S."/>
        </authorList>
    </citation>
    <scope>NUCLEOTIDE SEQUENCE [LARGE SCALE GENOMIC DNA]</scope>
    <source>
        <strain evidence="4">CH2 X CH6</strain>
    </source>
</reference>
<feature type="chain" id="PRO_5002711876" description="Thioredoxin-like fold domain-containing protein" evidence="1">
    <location>
        <begin position="24"/>
        <end position="214"/>
    </location>
</feature>
<evidence type="ECO:0000259" key="2">
    <source>
        <dbReference type="Pfam" id="PF13462"/>
    </source>
</evidence>
<protein>
    <recommendedName>
        <fullName evidence="2">Thioredoxin-like fold domain-containing protein</fullName>
    </recommendedName>
</protein>
<sequence length="214" mass="23525">MAASNRFLHLSLCLLFTTSSTFSKGVPIPKKPLGYVYGNGKPTAPIHLEAFVDLTCPDCQQAWPTIKQVAKLYGPDTILVLVQPFPLPYHTNAFIAAQSVPVVASYNSSLVFTWIDVLFKFQSELYNFQTMNKNRYDILNIVSSLAPKAGVPSDIMKTGLTGTESDGAARIGWKHGCLRTVAGTPTFFINGIPVEADSSWTVQQWKDVIDPLLK</sequence>
<keyword evidence="4" id="KW-1185">Reference proteome</keyword>
<evidence type="ECO:0000313" key="4">
    <source>
        <dbReference type="Proteomes" id="UP000001593"/>
    </source>
</evidence>
<feature type="domain" description="Thioredoxin-like fold" evidence="2">
    <location>
        <begin position="40"/>
        <end position="210"/>
    </location>
</feature>
<dbReference type="EMBL" id="DS469607">
    <property type="protein sequence ID" value="EDO39409.1"/>
    <property type="molecule type" value="Genomic_DNA"/>
</dbReference>
<keyword evidence="1" id="KW-0732">Signal</keyword>
<dbReference type="OMA" id="GVQLESY"/>
<dbReference type="PhylomeDB" id="A7SA71"/>
<dbReference type="eggNOG" id="KOG2567">
    <property type="taxonomic scope" value="Eukaryota"/>
</dbReference>
<dbReference type="Pfam" id="PF13462">
    <property type="entry name" value="Thioredoxin_4"/>
    <property type="match status" value="1"/>
</dbReference>
<name>A7SA71_NEMVE</name>
<organism evidence="3 4">
    <name type="scientific">Nematostella vectensis</name>
    <name type="common">Starlet sea anemone</name>
    <dbReference type="NCBI Taxonomy" id="45351"/>
    <lineage>
        <taxon>Eukaryota</taxon>
        <taxon>Metazoa</taxon>
        <taxon>Cnidaria</taxon>
        <taxon>Anthozoa</taxon>
        <taxon>Hexacorallia</taxon>
        <taxon>Actiniaria</taxon>
        <taxon>Edwardsiidae</taxon>
        <taxon>Nematostella</taxon>
    </lineage>
</organism>
<dbReference type="AlphaFoldDB" id="A7SA71"/>
<evidence type="ECO:0000256" key="1">
    <source>
        <dbReference type="SAM" id="SignalP"/>
    </source>
</evidence>
<dbReference type="InterPro" id="IPR012336">
    <property type="entry name" value="Thioredoxin-like_fold"/>
</dbReference>
<dbReference type="KEGG" id="nve:5511083"/>
<dbReference type="InterPro" id="IPR036249">
    <property type="entry name" value="Thioredoxin-like_sf"/>
</dbReference>
<accession>A7SA71</accession>
<dbReference type="Gene3D" id="3.40.30.10">
    <property type="entry name" value="Glutaredoxin"/>
    <property type="match status" value="1"/>
</dbReference>
<dbReference type="STRING" id="45351.A7SA71"/>
<dbReference type="InParanoid" id="A7SA71"/>
<evidence type="ECO:0000313" key="3">
    <source>
        <dbReference type="EMBL" id="EDO39409.1"/>
    </source>
</evidence>
<feature type="signal peptide" evidence="1">
    <location>
        <begin position="1"/>
        <end position="23"/>
    </location>
</feature>